<dbReference type="Gene3D" id="4.10.1100.10">
    <property type="entry name" value="Transcription factor, SBP-box domain"/>
    <property type="match status" value="1"/>
</dbReference>
<evidence type="ECO:0000313" key="13">
    <source>
        <dbReference type="EMBL" id="CAH9057403.1"/>
    </source>
</evidence>
<dbReference type="InterPro" id="IPR036893">
    <property type="entry name" value="SBP_sf"/>
</dbReference>
<dbReference type="AlphaFoldDB" id="A0AAV0C2A8"/>
<protein>
    <recommendedName>
        <fullName evidence="12">SBP-type domain-containing protein</fullName>
    </recommendedName>
</protein>
<feature type="domain" description="SBP-type" evidence="12">
    <location>
        <begin position="152"/>
        <end position="229"/>
    </location>
</feature>
<name>A0AAV0C2A8_9ASTE</name>
<dbReference type="GO" id="GO:0008270">
    <property type="term" value="F:zinc ion binding"/>
    <property type="evidence" value="ECO:0007669"/>
    <property type="project" value="UniProtKB-KW"/>
</dbReference>
<evidence type="ECO:0000259" key="12">
    <source>
        <dbReference type="PROSITE" id="PS51141"/>
    </source>
</evidence>
<dbReference type="EMBL" id="CAMAPF010000006">
    <property type="protein sequence ID" value="CAH9057403.1"/>
    <property type="molecule type" value="Genomic_DNA"/>
</dbReference>
<feature type="region of interest" description="Disordered" evidence="11">
    <location>
        <begin position="219"/>
        <end position="238"/>
    </location>
</feature>
<dbReference type="InterPro" id="IPR044817">
    <property type="entry name" value="SBP-like"/>
</dbReference>
<feature type="region of interest" description="Disordered" evidence="11">
    <location>
        <begin position="424"/>
        <end position="448"/>
    </location>
</feature>
<accession>A0AAV0C2A8</accession>
<dbReference type="PANTHER" id="PTHR31251">
    <property type="entry name" value="SQUAMOSA PROMOTER-BINDING-LIKE PROTEIN 4"/>
    <property type="match status" value="1"/>
</dbReference>
<dbReference type="FunFam" id="4.10.1100.10:FF:000001">
    <property type="entry name" value="Squamosa promoter-binding-like protein 14"/>
    <property type="match status" value="1"/>
</dbReference>
<evidence type="ECO:0000313" key="14">
    <source>
        <dbReference type="Proteomes" id="UP001152523"/>
    </source>
</evidence>
<dbReference type="InterPro" id="IPR004333">
    <property type="entry name" value="SBP_dom"/>
</dbReference>
<dbReference type="Proteomes" id="UP001152523">
    <property type="component" value="Unassembled WGS sequence"/>
</dbReference>
<evidence type="ECO:0000256" key="3">
    <source>
        <dbReference type="ARBA" id="ARBA00022771"/>
    </source>
</evidence>
<dbReference type="Pfam" id="PF03110">
    <property type="entry name" value="SBP"/>
    <property type="match status" value="1"/>
</dbReference>
<keyword evidence="5" id="KW-0805">Transcription regulation</keyword>
<evidence type="ECO:0000256" key="10">
    <source>
        <dbReference type="PROSITE-ProRule" id="PRU00470"/>
    </source>
</evidence>
<organism evidence="13 14">
    <name type="scientific">Cuscuta epithymum</name>
    <dbReference type="NCBI Taxonomy" id="186058"/>
    <lineage>
        <taxon>Eukaryota</taxon>
        <taxon>Viridiplantae</taxon>
        <taxon>Streptophyta</taxon>
        <taxon>Embryophyta</taxon>
        <taxon>Tracheophyta</taxon>
        <taxon>Spermatophyta</taxon>
        <taxon>Magnoliopsida</taxon>
        <taxon>eudicotyledons</taxon>
        <taxon>Gunneridae</taxon>
        <taxon>Pentapetalae</taxon>
        <taxon>asterids</taxon>
        <taxon>lamiids</taxon>
        <taxon>Solanales</taxon>
        <taxon>Convolvulaceae</taxon>
        <taxon>Cuscuteae</taxon>
        <taxon>Cuscuta</taxon>
        <taxon>Cuscuta subgen. Cuscuta</taxon>
    </lineage>
</organism>
<gene>
    <name evidence="13" type="ORF">CEPIT_LOCUS1103</name>
</gene>
<evidence type="ECO:0000256" key="2">
    <source>
        <dbReference type="ARBA" id="ARBA00022723"/>
    </source>
</evidence>
<dbReference type="PROSITE" id="PS51141">
    <property type="entry name" value="ZF_SBP"/>
    <property type="match status" value="1"/>
</dbReference>
<keyword evidence="4" id="KW-0862">Zinc</keyword>
<feature type="compositionally biased region" description="Basic residues" evidence="11">
    <location>
        <begin position="219"/>
        <end position="230"/>
    </location>
</feature>
<sequence>MDSWGYTSGGKGFACDKSVSEADGVGRRRRSQNGSMSWEFKAPCSIEGTIACSDQECLDEVGAQDFSAKPMGNDDAVSRDIGGTVLAASHDAFSRSGDASLIDLQLGGIGNQKRDANITNSQKVNHLTASSSALLSTPVKRMRGGGQQSCQSPLCQVLGCDKDLSNSKDYHKRHRVCEAHTKTSKVIVNGIEQRFCQQCSRFHLLAEFDDGKRSCRKRLAGHNERRRKPRAGLNPGGTAGRHFQSYSAGACFQGTAFATSSIVCQDILPSSLPHPPKYETNEDWFTNVKAVDGINFSPQLVTIPLANGKSQPRPLFPSYNHPNKHCPSHSNSYPHHMDAPNLTSQNLFGSCSGGSEAFNTFNTSSTIQSLSGMSCSDRALSLLSPQSQTSSNHSSMVSTSHHHLISPGTNASPLYSNMARVSKNHLGASPPASTSGLSSTLNSPGINSSDEARLEQMLFSNRIDQQVSEYVDEKSQICGEDGGPTINLLQLSSRLQQVQHQRQENDVFFSRQRIT</sequence>
<dbReference type="GO" id="GO:0005634">
    <property type="term" value="C:nucleus"/>
    <property type="evidence" value="ECO:0007669"/>
    <property type="project" value="UniProtKB-SubCell"/>
</dbReference>
<dbReference type="SUPFAM" id="SSF103612">
    <property type="entry name" value="SBT domain"/>
    <property type="match status" value="1"/>
</dbReference>
<dbReference type="GO" id="GO:0003677">
    <property type="term" value="F:DNA binding"/>
    <property type="evidence" value="ECO:0007669"/>
    <property type="project" value="UniProtKB-KW"/>
</dbReference>
<evidence type="ECO:0000256" key="8">
    <source>
        <dbReference type="ARBA" id="ARBA00023242"/>
    </source>
</evidence>
<keyword evidence="8" id="KW-0539">Nucleus</keyword>
<evidence type="ECO:0000256" key="9">
    <source>
        <dbReference type="ARBA" id="ARBA00056472"/>
    </source>
</evidence>
<feature type="compositionally biased region" description="Low complexity" evidence="11">
    <location>
        <begin position="384"/>
        <end position="399"/>
    </location>
</feature>
<keyword evidence="14" id="KW-1185">Reference proteome</keyword>
<evidence type="ECO:0000256" key="4">
    <source>
        <dbReference type="ARBA" id="ARBA00022833"/>
    </source>
</evidence>
<comment type="subcellular location">
    <subcellularLocation>
        <location evidence="1">Nucleus</location>
    </subcellularLocation>
</comment>
<comment type="function">
    <text evidence="9">Probable transcriptional factor. Binds to the promoter of the SQUAMOSA gene.</text>
</comment>
<comment type="caution">
    <text evidence="13">The sequence shown here is derived from an EMBL/GenBank/DDBJ whole genome shotgun (WGS) entry which is preliminary data.</text>
</comment>
<evidence type="ECO:0000256" key="11">
    <source>
        <dbReference type="SAM" id="MobiDB-lite"/>
    </source>
</evidence>
<keyword evidence="3 10" id="KW-0863">Zinc-finger</keyword>
<dbReference type="PANTHER" id="PTHR31251:SF160">
    <property type="entry name" value="SBP-TYPE DOMAIN-CONTAINING PROTEIN"/>
    <property type="match status" value="1"/>
</dbReference>
<keyword evidence="7" id="KW-0804">Transcription</keyword>
<feature type="region of interest" description="Disordered" evidence="11">
    <location>
        <begin position="384"/>
        <end position="405"/>
    </location>
</feature>
<evidence type="ECO:0000256" key="1">
    <source>
        <dbReference type="ARBA" id="ARBA00004123"/>
    </source>
</evidence>
<evidence type="ECO:0000256" key="7">
    <source>
        <dbReference type="ARBA" id="ARBA00023163"/>
    </source>
</evidence>
<keyword evidence="6" id="KW-0238">DNA-binding</keyword>
<evidence type="ECO:0000256" key="5">
    <source>
        <dbReference type="ARBA" id="ARBA00023015"/>
    </source>
</evidence>
<keyword evidence="2" id="KW-0479">Metal-binding</keyword>
<proteinExistence type="predicted"/>
<reference evidence="13" key="1">
    <citation type="submission" date="2022-07" db="EMBL/GenBank/DDBJ databases">
        <authorList>
            <person name="Macas J."/>
            <person name="Novak P."/>
            <person name="Neumann P."/>
        </authorList>
    </citation>
    <scope>NUCLEOTIDE SEQUENCE</scope>
</reference>
<evidence type="ECO:0000256" key="6">
    <source>
        <dbReference type="ARBA" id="ARBA00023125"/>
    </source>
</evidence>
<feature type="compositionally biased region" description="Polar residues" evidence="11">
    <location>
        <begin position="431"/>
        <end position="448"/>
    </location>
</feature>